<keyword evidence="2" id="KW-1185">Reference proteome</keyword>
<dbReference type="AlphaFoldDB" id="A0A4Y2LRA3"/>
<accession>A0A4Y2LRA3</accession>
<sequence>MRHIFHETRTKTDLPNLKSWQQKKGRLSVTQITWGLLTLLAFSNAGGDHIKGGLGHIKGGDHIKGASVLSTGIKSVPQALIQQEEVAPAVIMKTSVPASVKTTRVEAITKKVELGDTEFCNVPFLIPRVFLRPPLPSLSSRTPFGPSRTPGVRVPQVENIHLL</sequence>
<reference evidence="1 2" key="1">
    <citation type="journal article" date="2019" name="Sci. Rep.">
        <title>Orb-weaving spider Araneus ventricosus genome elucidates the spidroin gene catalogue.</title>
        <authorList>
            <person name="Kono N."/>
            <person name="Nakamura H."/>
            <person name="Ohtoshi R."/>
            <person name="Moran D.A.P."/>
            <person name="Shinohara A."/>
            <person name="Yoshida Y."/>
            <person name="Fujiwara M."/>
            <person name="Mori M."/>
            <person name="Tomita M."/>
            <person name="Arakawa K."/>
        </authorList>
    </citation>
    <scope>NUCLEOTIDE SEQUENCE [LARGE SCALE GENOMIC DNA]</scope>
</reference>
<name>A0A4Y2LRA3_ARAVE</name>
<evidence type="ECO:0000313" key="1">
    <source>
        <dbReference type="EMBL" id="GBN16984.1"/>
    </source>
</evidence>
<dbReference type="Proteomes" id="UP000499080">
    <property type="component" value="Unassembled WGS sequence"/>
</dbReference>
<dbReference type="EMBL" id="BGPR01006209">
    <property type="protein sequence ID" value="GBN16984.1"/>
    <property type="molecule type" value="Genomic_DNA"/>
</dbReference>
<comment type="caution">
    <text evidence="1">The sequence shown here is derived from an EMBL/GenBank/DDBJ whole genome shotgun (WGS) entry which is preliminary data.</text>
</comment>
<protein>
    <submittedName>
        <fullName evidence="1">Uncharacterized protein</fullName>
    </submittedName>
</protein>
<organism evidence="1 2">
    <name type="scientific">Araneus ventricosus</name>
    <name type="common">Orbweaver spider</name>
    <name type="synonym">Epeira ventricosa</name>
    <dbReference type="NCBI Taxonomy" id="182803"/>
    <lineage>
        <taxon>Eukaryota</taxon>
        <taxon>Metazoa</taxon>
        <taxon>Ecdysozoa</taxon>
        <taxon>Arthropoda</taxon>
        <taxon>Chelicerata</taxon>
        <taxon>Arachnida</taxon>
        <taxon>Araneae</taxon>
        <taxon>Araneomorphae</taxon>
        <taxon>Entelegynae</taxon>
        <taxon>Araneoidea</taxon>
        <taxon>Araneidae</taxon>
        <taxon>Araneus</taxon>
    </lineage>
</organism>
<proteinExistence type="predicted"/>
<evidence type="ECO:0000313" key="2">
    <source>
        <dbReference type="Proteomes" id="UP000499080"/>
    </source>
</evidence>
<gene>
    <name evidence="1" type="ORF">AVEN_6940_1</name>
</gene>